<evidence type="ECO:0000313" key="1">
    <source>
        <dbReference type="EMBL" id="ARF11553.1"/>
    </source>
</evidence>
<gene>
    <name evidence="1" type="ORF">Klosneuvirus_1_410</name>
</gene>
<reference evidence="1" key="1">
    <citation type="journal article" date="2017" name="Science">
        <title>Giant viruses with an expanded complement of translation system components.</title>
        <authorList>
            <person name="Schulz F."/>
            <person name="Yutin N."/>
            <person name="Ivanova N.N."/>
            <person name="Ortega D.R."/>
            <person name="Lee T.K."/>
            <person name="Vierheilig J."/>
            <person name="Daims H."/>
            <person name="Horn M."/>
            <person name="Wagner M."/>
            <person name="Jensen G.J."/>
            <person name="Kyrpides N.C."/>
            <person name="Koonin E.V."/>
            <person name="Woyke T."/>
        </authorList>
    </citation>
    <scope>NUCLEOTIDE SEQUENCE</scope>
    <source>
        <strain evidence="1">KNV1</strain>
    </source>
</reference>
<name>A0A1V0SIK7_9VIRU</name>
<dbReference type="EMBL" id="KY684108">
    <property type="protein sequence ID" value="ARF11553.1"/>
    <property type="molecule type" value="Genomic_DNA"/>
</dbReference>
<accession>A0A1V0SIK7</accession>
<sequence>MGKPKVMTNDILINLLNEQNINQTLKNIKQIINYSIDHPKILSILITRDKNKNYLLSSNNALSLFHLLISNELILIKIDKTNPDIKSIQKGWDLAINLVEQLYTQNKFIQLKDTLTIPDNLGYFPLRYYEPTAISKGNLILNSITALPYWFTYTTNIYQQPDYIQIRINLEKKIFEHVINIIKQLQLTMNKNELIDLVTKPTQYVWRVGNDDASSYLLGFLVRTGYENYALQIINLLNINIIKLPYYKNFIQMVVKTLYTTEYQIASESLLDKILNSSLYDNDKNIIKKILETGTPTELHNEIIRLRTNYKYSTDFRISNLDKFNNQKELDMYEFKACENISEKAKISLLSEFTDMWRANEKRPDQMLLERLQFMDYNILNNLLRKLSYSIKMNKEQYNELQNKFINFWQEK</sequence>
<proteinExistence type="predicted"/>
<protein>
    <submittedName>
        <fullName evidence="1">Uncharacterized protein</fullName>
    </submittedName>
</protein>
<organism evidence="1">
    <name type="scientific">Klosneuvirus KNV1</name>
    <dbReference type="NCBI Taxonomy" id="1977640"/>
    <lineage>
        <taxon>Viruses</taxon>
        <taxon>Varidnaviria</taxon>
        <taxon>Bamfordvirae</taxon>
        <taxon>Nucleocytoviricota</taxon>
        <taxon>Megaviricetes</taxon>
        <taxon>Imitervirales</taxon>
        <taxon>Mimiviridae</taxon>
        <taxon>Klosneuvirinae</taxon>
        <taxon>Klosneuvirus</taxon>
    </lineage>
</organism>